<proteinExistence type="predicted"/>
<keyword evidence="1" id="KW-1185">Reference proteome</keyword>
<dbReference type="WBParaSite" id="nRc.2.0.1.t32484-RA">
    <property type="protein sequence ID" value="nRc.2.0.1.t32484-RA"/>
    <property type="gene ID" value="nRc.2.0.1.g32484"/>
</dbReference>
<evidence type="ECO:0000313" key="2">
    <source>
        <dbReference type="WBParaSite" id="nRc.2.0.1.t32484-RA"/>
    </source>
</evidence>
<dbReference type="Proteomes" id="UP000887565">
    <property type="component" value="Unplaced"/>
</dbReference>
<protein>
    <submittedName>
        <fullName evidence="2">Uncharacterized protein</fullName>
    </submittedName>
</protein>
<sequence>MDVESKHRAAYDATQLLLLPILYAFCIASSVNSDTEVALADVWSQFWKATLFVKVRLAMFVSKCIR</sequence>
<evidence type="ECO:0000313" key="1">
    <source>
        <dbReference type="Proteomes" id="UP000887565"/>
    </source>
</evidence>
<name>A0A915K3S2_ROMCU</name>
<reference evidence="2" key="1">
    <citation type="submission" date="2022-11" db="UniProtKB">
        <authorList>
            <consortium name="WormBaseParasite"/>
        </authorList>
    </citation>
    <scope>IDENTIFICATION</scope>
</reference>
<dbReference type="AlphaFoldDB" id="A0A915K3S2"/>
<organism evidence="1 2">
    <name type="scientific">Romanomermis culicivorax</name>
    <name type="common">Nematode worm</name>
    <dbReference type="NCBI Taxonomy" id="13658"/>
    <lineage>
        <taxon>Eukaryota</taxon>
        <taxon>Metazoa</taxon>
        <taxon>Ecdysozoa</taxon>
        <taxon>Nematoda</taxon>
        <taxon>Enoplea</taxon>
        <taxon>Dorylaimia</taxon>
        <taxon>Mermithida</taxon>
        <taxon>Mermithoidea</taxon>
        <taxon>Mermithidae</taxon>
        <taxon>Romanomermis</taxon>
    </lineage>
</organism>
<accession>A0A915K3S2</accession>